<organism>
    <name type="scientific">Streptomyces thermoviolaceus</name>
    <dbReference type="NCBI Taxonomy" id="1952"/>
    <lineage>
        <taxon>Bacteria</taxon>
        <taxon>Bacillati</taxon>
        <taxon>Actinomycetota</taxon>
        <taxon>Actinomycetes</taxon>
        <taxon>Kitasatosporales</taxon>
        <taxon>Streptomycetaceae</taxon>
        <taxon>Streptomyces</taxon>
    </lineage>
</organism>
<reference key="1">
    <citation type="journal article" date="1992" name="Appl. Environ. Microbiol.">
        <title>Purification, properties, and partial amino acid sequences of thermostable xylanases from Streptomyces thermoviolaceus OPC-520.</title>
        <authorList>
            <person name="Tsujibo H."/>
            <person name="Miyamoto K."/>
            <person name="Kuda T."/>
            <person name="Minami K."/>
            <person name="Sakamoto T."/>
            <person name="Hasegawa T."/>
            <person name="Inamori Y."/>
        </authorList>
    </citation>
    <scope>PROTEIN SEQUENCE</scope>
</reference>
<dbReference type="SUPFAM" id="SSF49899">
    <property type="entry name" value="Concanavalin A-like lectins/glucanases"/>
    <property type="match status" value="1"/>
</dbReference>
<dbReference type="InterPro" id="IPR013319">
    <property type="entry name" value="GH11/12"/>
</dbReference>
<keyword id="KW-0903">Direct protein sequencing</keyword>
<dbReference type="InterPro" id="IPR013320">
    <property type="entry name" value="ConA-like_dom_sf"/>
</dbReference>
<protein>
    <submittedName>
        <fullName>Xylanase II</fullName>
        <ecNumber>3.2.1.8</ecNumber>
    </submittedName>
</protein>
<dbReference type="EC" id="3.2.1.8"/>
<dbReference type="Gene3D" id="2.60.120.180">
    <property type="match status" value="1"/>
</dbReference>
<sequence length="29" mass="3313">DTITSNQTGTHNGYFYSFWTDAPGTVWMN</sequence>
<dbReference type="PIR" id="B43937">
    <property type="entry name" value="B43937"/>
</dbReference>
<dbReference type="AlphaFoldDB" id="Q9R5M6"/>
<dbReference type="GO" id="GO:0031176">
    <property type="term" value="F:endo-1,4-beta-xylanase activity"/>
    <property type="evidence" value="ECO:0007669"/>
    <property type="project" value="UniProtKB-EC"/>
</dbReference>
<accession>Q9R5M6</accession>
<name>Q9R5M6_STRTL</name>
<proteinExistence type="evidence at protein level"/>